<dbReference type="PANTHER" id="PTHR43884">
    <property type="entry name" value="ACYL-COA DEHYDROGENASE"/>
    <property type="match status" value="1"/>
</dbReference>
<comment type="similarity">
    <text evidence="2 5">Belongs to the acyl-CoA dehydrogenase family.</text>
</comment>
<sequence length="390" mass="41814">MSAPTVQVVDDEDFAQIRAQVREFVREQVVPREQEIAESDAIPPDIRARAADMGLFGYALPQAYGGLGLVITQDVELAFELGYTALSFRSLFGTNNGIAGQVLVGYGTDEQRKQWLEPMAEGRCIASFALTEPEAGSDPSGMRATATWTDGAWVIDGQKRYITNAPLSDLLVTFAKVRGTAESDGRIAVFLVPTTTAGVIVGPKDRKMGQEGATSSEVTFDGVRVGPEALISGEIDTGFRAAMAVLARGRVHISALAMGLSQRALDESVAYSAVNRQGGVPTGERQLVQAMLAEQASLVMAGKATAREAAARYLDGTDRRIGPSAAKLFCTEAAGKVADLAVQVHGGAGYMREMPVERLYRDVRLLRLYEGTSEIQKLIVGRELIRQAQA</sequence>
<dbReference type="Pfam" id="PF02770">
    <property type="entry name" value="Acyl-CoA_dh_M"/>
    <property type="match status" value="1"/>
</dbReference>
<protein>
    <submittedName>
        <fullName evidence="9">Acyl-CoA/acyl-ACP dehydrogenase</fullName>
    </submittedName>
</protein>
<dbReference type="Gene3D" id="2.40.110.10">
    <property type="entry name" value="Butyryl-CoA Dehydrogenase, subunit A, domain 2"/>
    <property type="match status" value="1"/>
</dbReference>
<dbReference type="InterPro" id="IPR046373">
    <property type="entry name" value="Acyl-CoA_Oxase/DH_mid-dom_sf"/>
</dbReference>
<dbReference type="EMBL" id="JAJNDB010000009">
    <property type="protein sequence ID" value="MCD2197633.1"/>
    <property type="molecule type" value="Genomic_DNA"/>
</dbReference>
<dbReference type="InterPro" id="IPR009100">
    <property type="entry name" value="AcylCoA_DH/oxidase_NM_dom_sf"/>
</dbReference>
<dbReference type="InterPro" id="IPR013786">
    <property type="entry name" value="AcylCoA_DH/ox_N"/>
</dbReference>
<dbReference type="PROSITE" id="PS00073">
    <property type="entry name" value="ACYL_COA_DH_2"/>
    <property type="match status" value="1"/>
</dbReference>
<dbReference type="PANTHER" id="PTHR43884:SF40">
    <property type="entry name" value="ACYL-COA DEHYDROGENASE"/>
    <property type="match status" value="1"/>
</dbReference>
<dbReference type="InterPro" id="IPR006089">
    <property type="entry name" value="Acyl-CoA_DH_CS"/>
</dbReference>
<dbReference type="Pfam" id="PF02771">
    <property type="entry name" value="Acyl-CoA_dh_N"/>
    <property type="match status" value="1"/>
</dbReference>
<keyword evidence="4 5" id="KW-0274">FAD</keyword>
<dbReference type="PROSITE" id="PS00072">
    <property type="entry name" value="ACYL_COA_DH_1"/>
    <property type="match status" value="1"/>
</dbReference>
<dbReference type="RefSeq" id="WP_230739851.1">
    <property type="nucleotide sequence ID" value="NZ_JAJNDB010000009.1"/>
</dbReference>
<dbReference type="InterPro" id="IPR009075">
    <property type="entry name" value="AcylCo_DH/oxidase_C"/>
</dbReference>
<evidence type="ECO:0000259" key="8">
    <source>
        <dbReference type="Pfam" id="PF02771"/>
    </source>
</evidence>
<evidence type="ECO:0000256" key="2">
    <source>
        <dbReference type="ARBA" id="ARBA00009347"/>
    </source>
</evidence>
<dbReference type="InterPro" id="IPR036250">
    <property type="entry name" value="AcylCo_DH-like_C"/>
</dbReference>
<dbReference type="SUPFAM" id="SSF47203">
    <property type="entry name" value="Acyl-CoA dehydrogenase C-terminal domain-like"/>
    <property type="match status" value="1"/>
</dbReference>
<dbReference type="Gene3D" id="1.20.140.10">
    <property type="entry name" value="Butyryl-CoA Dehydrogenase, subunit A, domain 3"/>
    <property type="match status" value="1"/>
</dbReference>
<keyword evidence="5" id="KW-0560">Oxidoreductase</keyword>
<feature type="domain" description="Acyl-CoA oxidase/dehydrogenase middle" evidence="7">
    <location>
        <begin position="127"/>
        <end position="223"/>
    </location>
</feature>
<dbReference type="SUPFAM" id="SSF56645">
    <property type="entry name" value="Acyl-CoA dehydrogenase NM domain-like"/>
    <property type="match status" value="1"/>
</dbReference>
<evidence type="ECO:0000256" key="5">
    <source>
        <dbReference type="RuleBase" id="RU362125"/>
    </source>
</evidence>
<keyword evidence="10" id="KW-1185">Reference proteome</keyword>
<dbReference type="InterPro" id="IPR006091">
    <property type="entry name" value="Acyl-CoA_Oxase/DH_mid-dom"/>
</dbReference>
<organism evidence="9 10">
    <name type="scientific">Actinomycetospora endophytica</name>
    <dbReference type="NCBI Taxonomy" id="2291215"/>
    <lineage>
        <taxon>Bacteria</taxon>
        <taxon>Bacillati</taxon>
        <taxon>Actinomycetota</taxon>
        <taxon>Actinomycetes</taxon>
        <taxon>Pseudonocardiales</taxon>
        <taxon>Pseudonocardiaceae</taxon>
        <taxon>Actinomycetospora</taxon>
    </lineage>
</organism>
<dbReference type="Proteomes" id="UP001199469">
    <property type="component" value="Unassembled WGS sequence"/>
</dbReference>
<evidence type="ECO:0000313" key="10">
    <source>
        <dbReference type="Proteomes" id="UP001199469"/>
    </source>
</evidence>
<evidence type="ECO:0000259" key="7">
    <source>
        <dbReference type="Pfam" id="PF02770"/>
    </source>
</evidence>
<evidence type="ECO:0000313" key="9">
    <source>
        <dbReference type="EMBL" id="MCD2197633.1"/>
    </source>
</evidence>
<evidence type="ECO:0000256" key="4">
    <source>
        <dbReference type="ARBA" id="ARBA00022827"/>
    </source>
</evidence>
<feature type="domain" description="Acyl-CoA dehydrogenase/oxidase C-terminal" evidence="6">
    <location>
        <begin position="237"/>
        <end position="384"/>
    </location>
</feature>
<comment type="caution">
    <text evidence="9">The sequence shown here is derived from an EMBL/GenBank/DDBJ whole genome shotgun (WGS) entry which is preliminary data.</text>
</comment>
<comment type="cofactor">
    <cofactor evidence="1 5">
        <name>FAD</name>
        <dbReference type="ChEBI" id="CHEBI:57692"/>
    </cofactor>
</comment>
<dbReference type="InterPro" id="IPR037069">
    <property type="entry name" value="AcylCoA_DH/ox_N_sf"/>
</dbReference>
<evidence type="ECO:0000259" key="6">
    <source>
        <dbReference type="Pfam" id="PF00441"/>
    </source>
</evidence>
<dbReference type="Pfam" id="PF00441">
    <property type="entry name" value="Acyl-CoA_dh_1"/>
    <property type="match status" value="1"/>
</dbReference>
<gene>
    <name evidence="9" type="ORF">LQ327_30105</name>
</gene>
<feature type="domain" description="Acyl-CoA dehydrogenase/oxidase N-terminal" evidence="8">
    <location>
        <begin position="12"/>
        <end position="122"/>
    </location>
</feature>
<dbReference type="Gene3D" id="1.10.540.10">
    <property type="entry name" value="Acyl-CoA dehydrogenase/oxidase, N-terminal domain"/>
    <property type="match status" value="1"/>
</dbReference>
<evidence type="ECO:0000256" key="3">
    <source>
        <dbReference type="ARBA" id="ARBA00022630"/>
    </source>
</evidence>
<proteinExistence type="inferred from homology"/>
<evidence type="ECO:0000256" key="1">
    <source>
        <dbReference type="ARBA" id="ARBA00001974"/>
    </source>
</evidence>
<keyword evidence="3 5" id="KW-0285">Flavoprotein</keyword>
<name>A0ABS8PH92_9PSEU</name>
<reference evidence="9 10" key="1">
    <citation type="submission" date="2021-11" db="EMBL/GenBank/DDBJ databases">
        <title>Draft genome sequence of Actinomycetospora sp. SF1 isolated from the rhizosphere soil.</title>
        <authorList>
            <person name="Duangmal K."/>
            <person name="Chantavorakit T."/>
        </authorList>
    </citation>
    <scope>NUCLEOTIDE SEQUENCE [LARGE SCALE GENOMIC DNA]</scope>
    <source>
        <strain evidence="9 10">TBRC 5722</strain>
    </source>
</reference>
<accession>A0ABS8PH92</accession>